<feature type="compositionally biased region" description="Acidic residues" evidence="6">
    <location>
        <begin position="228"/>
        <end position="244"/>
    </location>
</feature>
<dbReference type="AlphaFoldDB" id="A0A3G2S6Q1"/>
<dbReference type="EMBL" id="CP033150">
    <property type="protein sequence ID" value="AYO42989.1"/>
    <property type="molecule type" value="Genomic_DNA"/>
</dbReference>
<feature type="compositionally biased region" description="Polar residues" evidence="6">
    <location>
        <begin position="519"/>
        <end position="534"/>
    </location>
</feature>
<feature type="compositionally biased region" description="Basic residues" evidence="6">
    <location>
        <begin position="178"/>
        <end position="187"/>
    </location>
</feature>
<dbReference type="PANTHER" id="PTHR14296">
    <property type="entry name" value="REMODELING AND SPACING FACTOR 1"/>
    <property type="match status" value="1"/>
</dbReference>
<keyword evidence="5" id="KW-0175">Coiled coil</keyword>
<sequence length="571" mass="65693">MASDIPSATVLAVRRSWKFAAICQFLFTFDVALALDGFHTQRLETALDLGQMGYISWLCTRLLSFLTQNRRLTSESDWEDAFRYQWSIRASSSEPAPLGTLEDPVSWDQLDIINKLTCLHSLCEWQLEIPERLRAKNDSEEEAVTWRVMPVGWDRHGNTYWLFDDNRLWIQRLPIQRSKSKQKRAHSTKNTSTSKKARAMPPPPPPAGRRSSRLSSIKKDSIGPQDLFDSDSELSPPPDDDDDTSDTKDAHEPWFEFETICITRHEWQAFVDRFAKSKHPDERNMYNYISKEILPPILEVIHAEEKRLAIEAALSNRKRSSRIALRDSEREQREREEAELREQKARAAAAVQAERERVMREAVEQQTQKSREDRLRERSERLLARERMIHERMAQEESRKTADAWRLRCEICTMDEMNPAESRPVVACEKCGNWQHASCWEEEDRRHNVQPRNWDDTTFVCRHCDSPSTPDKAPTLAVSTEMHDESLTSTPGPVPPVQPALLQRDSTQATTMSPLHFSATNTTLQRITSPTLKPQLSPPGSFPLRTQHLRSPLSQPVEPDSNPPAISLDSP</sequence>
<proteinExistence type="predicted"/>
<evidence type="ECO:0000256" key="6">
    <source>
        <dbReference type="SAM" id="MobiDB-lite"/>
    </source>
</evidence>
<dbReference type="OrthoDB" id="303107at2759"/>
<evidence type="ECO:0000313" key="8">
    <source>
        <dbReference type="EMBL" id="AYO42989.1"/>
    </source>
</evidence>
<evidence type="ECO:0000256" key="3">
    <source>
        <dbReference type="ARBA" id="ARBA00022833"/>
    </source>
</evidence>
<dbReference type="Gene3D" id="3.30.40.10">
    <property type="entry name" value="Zinc/RING finger domain, C3HC4 (zinc finger)"/>
    <property type="match status" value="1"/>
</dbReference>
<accession>A0A3G2S6Q1</accession>
<gene>
    <name evidence="8" type="primary">CECR2</name>
    <name evidence="8" type="ORF">DNF11_2039</name>
</gene>
<dbReference type="InterPro" id="IPR011011">
    <property type="entry name" value="Znf_FYVE_PHD"/>
</dbReference>
<dbReference type="Proteomes" id="UP000269793">
    <property type="component" value="Chromosome III"/>
</dbReference>
<dbReference type="InterPro" id="IPR013083">
    <property type="entry name" value="Znf_RING/FYVE/PHD"/>
</dbReference>
<name>A0A3G2S6Q1_MALR7</name>
<evidence type="ECO:0000256" key="1">
    <source>
        <dbReference type="ARBA" id="ARBA00022723"/>
    </source>
</evidence>
<dbReference type="VEuPathDB" id="FungiDB:DNF11_2039"/>
<feature type="region of interest" description="Disordered" evidence="6">
    <location>
        <begin position="519"/>
        <end position="571"/>
    </location>
</feature>
<keyword evidence="9" id="KW-1185">Reference proteome</keyword>
<evidence type="ECO:0000256" key="5">
    <source>
        <dbReference type="SAM" id="Coils"/>
    </source>
</evidence>
<evidence type="ECO:0000256" key="4">
    <source>
        <dbReference type="PROSITE-ProRule" id="PRU00146"/>
    </source>
</evidence>
<evidence type="ECO:0000313" key="9">
    <source>
        <dbReference type="Proteomes" id="UP000269793"/>
    </source>
</evidence>
<dbReference type="InterPro" id="IPR019787">
    <property type="entry name" value="Znf_PHD-finger"/>
</dbReference>
<dbReference type="STRING" id="425264.A0A3G2S6Q1"/>
<evidence type="ECO:0000256" key="2">
    <source>
        <dbReference type="ARBA" id="ARBA00022771"/>
    </source>
</evidence>
<feature type="domain" description="PHD-type" evidence="7">
    <location>
        <begin position="406"/>
        <end position="467"/>
    </location>
</feature>
<dbReference type="InterPro" id="IPR019786">
    <property type="entry name" value="Zinc_finger_PHD-type_CS"/>
</dbReference>
<organism evidence="8 9">
    <name type="scientific">Malassezia restricta (strain ATCC 96810 / NBRC 103918 / CBS 7877)</name>
    <name type="common">Seborrheic dermatitis infection agent</name>
    <dbReference type="NCBI Taxonomy" id="425264"/>
    <lineage>
        <taxon>Eukaryota</taxon>
        <taxon>Fungi</taxon>
        <taxon>Dikarya</taxon>
        <taxon>Basidiomycota</taxon>
        <taxon>Ustilaginomycotina</taxon>
        <taxon>Malasseziomycetes</taxon>
        <taxon>Malasseziales</taxon>
        <taxon>Malasseziaceae</taxon>
        <taxon>Malassezia</taxon>
    </lineage>
</organism>
<dbReference type="GO" id="GO:0006355">
    <property type="term" value="P:regulation of DNA-templated transcription"/>
    <property type="evidence" value="ECO:0007669"/>
    <property type="project" value="InterPro"/>
</dbReference>
<keyword evidence="1" id="KW-0479">Metal-binding</keyword>
<dbReference type="SUPFAM" id="SSF57903">
    <property type="entry name" value="FYVE/PHD zinc finger"/>
    <property type="match status" value="1"/>
</dbReference>
<feature type="coiled-coil region" evidence="5">
    <location>
        <begin position="326"/>
        <end position="368"/>
    </location>
</feature>
<feature type="region of interest" description="Disordered" evidence="6">
    <location>
        <begin position="177"/>
        <end position="249"/>
    </location>
</feature>
<dbReference type="PROSITE" id="PS01359">
    <property type="entry name" value="ZF_PHD_1"/>
    <property type="match status" value="1"/>
</dbReference>
<keyword evidence="2 4" id="KW-0863">Zinc-finger</keyword>
<evidence type="ECO:0000259" key="7">
    <source>
        <dbReference type="PROSITE" id="PS50016"/>
    </source>
</evidence>
<dbReference type="PANTHER" id="PTHR14296:SF3">
    <property type="entry name" value="DIKAR, ISOFORM F"/>
    <property type="match status" value="1"/>
</dbReference>
<dbReference type="GO" id="GO:0008270">
    <property type="term" value="F:zinc ion binding"/>
    <property type="evidence" value="ECO:0007669"/>
    <property type="project" value="UniProtKB-KW"/>
</dbReference>
<reference evidence="8 9" key="1">
    <citation type="submission" date="2018-10" db="EMBL/GenBank/DDBJ databases">
        <title>Complete genome sequence of Malassezia restricta CBS 7877.</title>
        <authorList>
            <person name="Morand S.C."/>
            <person name="Bertignac M."/>
            <person name="Iltis A."/>
            <person name="Kolder I."/>
            <person name="Pirovano W."/>
            <person name="Jourdain R."/>
            <person name="Clavaud C."/>
        </authorList>
    </citation>
    <scope>NUCLEOTIDE SEQUENCE [LARGE SCALE GENOMIC DNA]</scope>
    <source>
        <strain evidence="8 9">CBS 7877</strain>
    </source>
</reference>
<dbReference type="InterPro" id="IPR028938">
    <property type="entry name" value="Rsf1-like"/>
</dbReference>
<dbReference type="GO" id="GO:0031213">
    <property type="term" value="C:RSF complex"/>
    <property type="evidence" value="ECO:0007669"/>
    <property type="project" value="InterPro"/>
</dbReference>
<keyword evidence="3" id="KW-0862">Zinc</keyword>
<dbReference type="PROSITE" id="PS50016">
    <property type="entry name" value="ZF_PHD_2"/>
    <property type="match status" value="1"/>
</dbReference>
<protein>
    <submittedName>
        <fullName evidence="8">Cat eye syndrome critical region protein 2</fullName>
    </submittedName>
</protein>